<proteinExistence type="predicted"/>
<keyword evidence="2" id="KW-1185">Reference proteome</keyword>
<reference evidence="1 2" key="1">
    <citation type="submission" date="2021-07" db="EMBL/GenBank/DDBJ databases">
        <title>complete genome sequencing of Tessaracoccus sp.J1M15.</title>
        <authorList>
            <person name="Bae J.-W."/>
            <person name="Kim D.-y."/>
        </authorList>
    </citation>
    <scope>NUCLEOTIDE SEQUENCE [LARGE SCALE GENOMIC DNA]</scope>
    <source>
        <strain evidence="1 2">J1M15</strain>
    </source>
</reference>
<accession>A0ABX8SHR6</accession>
<name>A0ABX8SHR6_9ACTN</name>
<gene>
    <name evidence="1" type="ORF">KDB89_00125</name>
</gene>
<dbReference type="EMBL" id="CP079216">
    <property type="protein sequence ID" value="QXT62937.1"/>
    <property type="molecule type" value="Genomic_DNA"/>
</dbReference>
<organism evidence="1 2">
    <name type="scientific">Tessaracoccus palaemonis</name>
    <dbReference type="NCBI Taxonomy" id="2829499"/>
    <lineage>
        <taxon>Bacteria</taxon>
        <taxon>Bacillati</taxon>
        <taxon>Actinomycetota</taxon>
        <taxon>Actinomycetes</taxon>
        <taxon>Propionibacteriales</taxon>
        <taxon>Propionibacteriaceae</taxon>
        <taxon>Tessaracoccus</taxon>
    </lineage>
</organism>
<dbReference type="RefSeq" id="WP_219082281.1">
    <property type="nucleotide sequence ID" value="NZ_CP079216.1"/>
</dbReference>
<protein>
    <submittedName>
        <fullName evidence="1">Uncharacterized protein</fullName>
    </submittedName>
</protein>
<dbReference type="Proteomes" id="UP000824504">
    <property type="component" value="Chromosome"/>
</dbReference>
<evidence type="ECO:0000313" key="1">
    <source>
        <dbReference type="EMBL" id="QXT62937.1"/>
    </source>
</evidence>
<evidence type="ECO:0000313" key="2">
    <source>
        <dbReference type="Proteomes" id="UP000824504"/>
    </source>
</evidence>
<sequence>MHSKLSGPLQGGLVGLSRRDAPVRVLSDDGPALLVLDRGRLRWVPRRDAVAILEPGGAPTPERQAEVLARAPFPGLDGGLIRVDDWVGGQELLPTMGPSGIAEVVAFASFCGSLHVEVARSSGGTTHERLVRVYRALRRGLLTGPDGDADPPAHPIEYYRCHVCGLVPAPVSSLTGIAIEHGGPKAQRCPMSGRRLIDPPA</sequence>